<feature type="domain" description="HTH LytTR-type" evidence="1">
    <location>
        <begin position="143"/>
        <end position="224"/>
    </location>
</feature>
<proteinExistence type="predicted"/>
<dbReference type="Pfam" id="PF04397">
    <property type="entry name" value="LytTR"/>
    <property type="match status" value="1"/>
</dbReference>
<dbReference type="Gene3D" id="3.40.50.2300">
    <property type="match status" value="1"/>
</dbReference>
<organism evidence="2 3">
    <name type="scientific">Ligilactobacillus apodemi DSM 16634 = JCM 16172</name>
    <dbReference type="NCBI Taxonomy" id="1423724"/>
    <lineage>
        <taxon>Bacteria</taxon>
        <taxon>Bacillati</taxon>
        <taxon>Bacillota</taxon>
        <taxon>Bacilli</taxon>
        <taxon>Lactobacillales</taxon>
        <taxon>Lactobacillaceae</taxon>
        <taxon>Ligilactobacillus</taxon>
    </lineage>
</organism>
<comment type="caution">
    <text evidence="2">The sequence shown here is derived from an EMBL/GenBank/DDBJ whole genome shotgun (WGS) entry which is preliminary data.</text>
</comment>
<dbReference type="Proteomes" id="UP000051324">
    <property type="component" value="Unassembled WGS sequence"/>
</dbReference>
<gene>
    <name evidence="2" type="ORF">FC32_GL001751</name>
</gene>
<dbReference type="GO" id="GO:0003677">
    <property type="term" value="F:DNA binding"/>
    <property type="evidence" value="ECO:0007669"/>
    <property type="project" value="InterPro"/>
</dbReference>
<dbReference type="STRING" id="1423724.FC32_GL001751"/>
<dbReference type="InterPro" id="IPR007492">
    <property type="entry name" value="LytTR_DNA-bd_dom"/>
</dbReference>
<evidence type="ECO:0000259" key="1">
    <source>
        <dbReference type="PROSITE" id="PS50930"/>
    </source>
</evidence>
<dbReference type="AlphaFoldDB" id="A0A0R1U1R2"/>
<dbReference type="SMART" id="SM00850">
    <property type="entry name" value="LytTR"/>
    <property type="match status" value="1"/>
</dbReference>
<accession>A0A0R1U1R2</accession>
<protein>
    <submittedName>
        <fullName evidence="2">AbpR response regulator</fullName>
    </submittedName>
</protein>
<evidence type="ECO:0000313" key="2">
    <source>
        <dbReference type="EMBL" id="KRL87327.1"/>
    </source>
</evidence>
<dbReference type="EMBL" id="AZFT01000004">
    <property type="protein sequence ID" value="KRL87327.1"/>
    <property type="molecule type" value="Genomic_DNA"/>
</dbReference>
<evidence type="ECO:0000313" key="3">
    <source>
        <dbReference type="Proteomes" id="UP000051324"/>
    </source>
</evidence>
<reference evidence="2 3" key="1">
    <citation type="journal article" date="2015" name="Genome Announc.">
        <title>Expanding the biotechnology potential of lactobacilli through comparative genomics of 213 strains and associated genera.</title>
        <authorList>
            <person name="Sun Z."/>
            <person name="Harris H.M."/>
            <person name="McCann A."/>
            <person name="Guo C."/>
            <person name="Argimon S."/>
            <person name="Zhang W."/>
            <person name="Yang X."/>
            <person name="Jeffery I.B."/>
            <person name="Cooney J.C."/>
            <person name="Kagawa T.F."/>
            <person name="Liu W."/>
            <person name="Song Y."/>
            <person name="Salvetti E."/>
            <person name="Wrobel A."/>
            <person name="Rasinkangas P."/>
            <person name="Parkhill J."/>
            <person name="Rea M.C."/>
            <person name="O'Sullivan O."/>
            <person name="Ritari J."/>
            <person name="Douillard F.P."/>
            <person name="Paul Ross R."/>
            <person name="Yang R."/>
            <person name="Briner A.E."/>
            <person name="Felis G.E."/>
            <person name="de Vos W.M."/>
            <person name="Barrangou R."/>
            <person name="Klaenhammer T.R."/>
            <person name="Caufield P.W."/>
            <person name="Cui Y."/>
            <person name="Zhang H."/>
            <person name="O'Toole P.W."/>
        </authorList>
    </citation>
    <scope>NUCLEOTIDE SEQUENCE [LARGE SCALE GENOMIC DNA]</scope>
    <source>
        <strain evidence="2 3">DSM 16634</strain>
    </source>
</reference>
<dbReference type="PROSITE" id="PS50930">
    <property type="entry name" value="HTH_LYTTR"/>
    <property type="match status" value="1"/>
</dbReference>
<dbReference type="PATRIC" id="fig|1423724.4.peg.1822"/>
<dbReference type="GO" id="GO:0000156">
    <property type="term" value="F:phosphorelay response regulator activity"/>
    <property type="evidence" value="ECO:0007669"/>
    <property type="project" value="InterPro"/>
</dbReference>
<sequence>MVEKAFQKMFTVLMDVAIMIQAETIQNKLEVGGSFNSSDDLLDFVTKQGVIYGIYILEIELLEKNNGLDVAEQILKVDQNAQIIFVTRFNTSANYVFFRRIPALDCIVVERIGDDALQKRLNDTLELAVKKLDLIDQSPQIIFNYQVGRETYYENLDNVIYITTHNHKPHRLCVYLLNNTVDITGNLQNLLDRYPTLKRISQSCIINLRNVKSVDFRNHKIMFRNGDVEYFPARTNYKIRNLLKDFTNSDK</sequence>
<dbReference type="PANTHER" id="PTHR37299:SF1">
    <property type="entry name" value="STAGE 0 SPORULATION PROTEIN A HOMOLOG"/>
    <property type="match status" value="1"/>
</dbReference>
<keyword evidence="3" id="KW-1185">Reference proteome</keyword>
<dbReference type="PANTHER" id="PTHR37299">
    <property type="entry name" value="TRANSCRIPTIONAL REGULATOR-RELATED"/>
    <property type="match status" value="1"/>
</dbReference>
<dbReference type="InterPro" id="IPR046947">
    <property type="entry name" value="LytR-like"/>
</dbReference>
<dbReference type="Gene3D" id="2.40.50.1020">
    <property type="entry name" value="LytTr DNA-binding domain"/>
    <property type="match status" value="1"/>
</dbReference>
<dbReference type="eggNOG" id="COG3279">
    <property type="taxonomic scope" value="Bacteria"/>
</dbReference>
<name>A0A0R1U1R2_9LACO</name>